<evidence type="ECO:0000313" key="6">
    <source>
        <dbReference type="Proteomes" id="UP001333818"/>
    </source>
</evidence>
<accession>A0AAW9PT02</accession>
<evidence type="ECO:0000259" key="4">
    <source>
        <dbReference type="Pfam" id="PF08241"/>
    </source>
</evidence>
<dbReference type="PANTHER" id="PTHR44942">
    <property type="entry name" value="METHYLTRANSF_11 DOMAIN-CONTAINING PROTEIN"/>
    <property type="match status" value="1"/>
</dbReference>
<protein>
    <submittedName>
        <fullName evidence="5">Class I SAM-dependent methyltransferase</fullName>
    </submittedName>
</protein>
<dbReference type="EMBL" id="JAZBJZ010000005">
    <property type="protein sequence ID" value="MEE3715622.1"/>
    <property type="molecule type" value="Genomic_DNA"/>
</dbReference>
<feature type="domain" description="Methyltransferase type 11" evidence="4">
    <location>
        <begin position="39"/>
        <end position="126"/>
    </location>
</feature>
<comment type="similarity">
    <text evidence="1">Belongs to the methyltransferase superfamily.</text>
</comment>
<dbReference type="PANTHER" id="PTHR44942:SF4">
    <property type="entry name" value="METHYLTRANSFERASE TYPE 11 DOMAIN-CONTAINING PROTEIN"/>
    <property type="match status" value="1"/>
</dbReference>
<dbReference type="Pfam" id="PF08241">
    <property type="entry name" value="Methyltransf_11"/>
    <property type="match status" value="1"/>
</dbReference>
<dbReference type="GO" id="GO:0032259">
    <property type="term" value="P:methylation"/>
    <property type="evidence" value="ECO:0007669"/>
    <property type="project" value="UniProtKB-KW"/>
</dbReference>
<dbReference type="CDD" id="cd02440">
    <property type="entry name" value="AdoMet_MTases"/>
    <property type="match status" value="1"/>
</dbReference>
<organism evidence="5 6">
    <name type="scientific">Tumidithrix elongata BACA0141</name>
    <dbReference type="NCBI Taxonomy" id="2716417"/>
    <lineage>
        <taxon>Bacteria</taxon>
        <taxon>Bacillati</taxon>
        <taxon>Cyanobacteriota</taxon>
        <taxon>Cyanophyceae</taxon>
        <taxon>Pseudanabaenales</taxon>
        <taxon>Pseudanabaenaceae</taxon>
        <taxon>Tumidithrix</taxon>
        <taxon>Tumidithrix elongata</taxon>
    </lineage>
</organism>
<dbReference type="InterPro" id="IPR029063">
    <property type="entry name" value="SAM-dependent_MTases_sf"/>
</dbReference>
<gene>
    <name evidence="5" type="ORF">V2H45_02560</name>
</gene>
<name>A0AAW9PT02_9CYAN</name>
<reference evidence="5" key="1">
    <citation type="submission" date="2024-01" db="EMBL/GenBank/DDBJ databases">
        <title>Bank of Algae and Cyanobacteria of the Azores (BACA) strain genomes.</title>
        <authorList>
            <person name="Luz R."/>
            <person name="Cordeiro R."/>
            <person name="Fonseca A."/>
            <person name="Goncalves V."/>
        </authorList>
    </citation>
    <scope>NUCLEOTIDE SEQUENCE</scope>
    <source>
        <strain evidence="5">BACA0141</strain>
    </source>
</reference>
<evidence type="ECO:0000256" key="1">
    <source>
        <dbReference type="ARBA" id="ARBA00008361"/>
    </source>
</evidence>
<keyword evidence="2 5" id="KW-0489">Methyltransferase</keyword>
<dbReference type="Proteomes" id="UP001333818">
    <property type="component" value="Unassembled WGS sequence"/>
</dbReference>
<sequence length="253" mass="28525">MSEQYNQVVASHYAAYRPPFHQMILGRVLSNQEAFANGLDIGCGTGYSAIALTKYCQHVHAIDPSQSMLDRATKHEKVIYLKGAGDSIPLLDSSIDIVTFAGSLFYAKTEATVKELKRVCRSEAIIIPYDFEILLEESLQQWGIDAQKTQSAYDHRINFSDISSFTELMVESERVNLKVAAFEFAHILLSSLQRYRAFADKYCVLDPFPLLVSELKTDAQFLLGANIYYAKYQCTDKRSQKSMSSVVKNTNSR</sequence>
<dbReference type="InterPro" id="IPR013216">
    <property type="entry name" value="Methyltransf_11"/>
</dbReference>
<keyword evidence="3" id="KW-0808">Transferase</keyword>
<evidence type="ECO:0000256" key="2">
    <source>
        <dbReference type="ARBA" id="ARBA00022603"/>
    </source>
</evidence>
<dbReference type="AlphaFoldDB" id="A0AAW9PT02"/>
<evidence type="ECO:0000256" key="3">
    <source>
        <dbReference type="ARBA" id="ARBA00022679"/>
    </source>
</evidence>
<dbReference type="GO" id="GO:0008757">
    <property type="term" value="F:S-adenosylmethionine-dependent methyltransferase activity"/>
    <property type="evidence" value="ECO:0007669"/>
    <property type="project" value="InterPro"/>
</dbReference>
<comment type="caution">
    <text evidence="5">The sequence shown here is derived from an EMBL/GenBank/DDBJ whole genome shotgun (WGS) entry which is preliminary data.</text>
</comment>
<dbReference type="InterPro" id="IPR051052">
    <property type="entry name" value="Diverse_substrate_MTase"/>
</dbReference>
<proteinExistence type="inferred from homology"/>
<evidence type="ECO:0000313" key="5">
    <source>
        <dbReference type="EMBL" id="MEE3715622.1"/>
    </source>
</evidence>
<keyword evidence="6" id="KW-1185">Reference proteome</keyword>
<dbReference type="RefSeq" id="WP_330482046.1">
    <property type="nucleotide sequence ID" value="NZ_JAZBJZ010000005.1"/>
</dbReference>
<dbReference type="SUPFAM" id="SSF53335">
    <property type="entry name" value="S-adenosyl-L-methionine-dependent methyltransferases"/>
    <property type="match status" value="1"/>
</dbReference>
<dbReference type="Gene3D" id="3.40.50.150">
    <property type="entry name" value="Vaccinia Virus protein VP39"/>
    <property type="match status" value="1"/>
</dbReference>